<name>A0A6M7U1U7_RHILI</name>
<accession>A0A6M7U1U7</accession>
<reference evidence="1 2" key="1">
    <citation type="submission" date="2016-05" db="EMBL/GenBank/DDBJ databases">
        <authorList>
            <person name="Ramsay J.P."/>
        </authorList>
    </citation>
    <scope>NUCLEOTIDE SEQUENCE [LARGE SCALE GENOMIC DNA]</scope>
    <source>
        <strain evidence="1 2">NZP2042</strain>
    </source>
</reference>
<dbReference type="AlphaFoldDB" id="A0A6M7U1U7"/>
<proteinExistence type="predicted"/>
<comment type="caution">
    <text evidence="1">The sequence shown here is derived from an EMBL/GenBank/DDBJ whole genome shotgun (WGS) entry which is preliminary data.</text>
</comment>
<organism evidence="1 2">
    <name type="scientific">Rhizobium loti</name>
    <name type="common">Mesorhizobium loti</name>
    <dbReference type="NCBI Taxonomy" id="381"/>
    <lineage>
        <taxon>Bacteria</taxon>
        <taxon>Pseudomonadati</taxon>
        <taxon>Pseudomonadota</taxon>
        <taxon>Alphaproteobacteria</taxon>
        <taxon>Hyphomicrobiales</taxon>
        <taxon>Phyllobacteriaceae</taxon>
        <taxon>Mesorhizobium</taxon>
    </lineage>
</organism>
<protein>
    <submittedName>
        <fullName evidence="1">Uncharacterized protein</fullName>
    </submittedName>
</protein>
<dbReference type="InterPro" id="IPR019302">
    <property type="entry name" value="CAP12/PCTIR_TIR_dom"/>
</dbReference>
<evidence type="ECO:0000313" key="1">
    <source>
        <dbReference type="EMBL" id="OBQ66870.1"/>
    </source>
</evidence>
<gene>
    <name evidence="1" type="ORF">A8145_31240</name>
</gene>
<dbReference type="GO" id="GO:0050135">
    <property type="term" value="F:NADP+ nucleosidase activity"/>
    <property type="evidence" value="ECO:0007669"/>
    <property type="project" value="InterPro"/>
</dbReference>
<evidence type="ECO:0000313" key="2">
    <source>
        <dbReference type="Proteomes" id="UP000093737"/>
    </source>
</evidence>
<sequence>MDAPKSAHLTPDDMRRGKRRLEKRLAEVTEFDPKTLDQNDPWATVRPLSTSVETALDETFGKGSIEYNRYFPASKFDWPLILGGDVAYHDKVKHVAEDRNRSIQLLQAAIRLLDERIEEAADLSGGERLQKAVFDGNRSNKIFIVHGHDNGTKESVARFVTRLGYEPIILHEQANKGRTIIEKFRDEADSIGFAIVLMSPDDELVSGMKRARQNVILELGFFLGRLGPSNVAALVRGDVETPSDFDGVIYTKVDDSGIWKVLLAKELKAAGYLIDLNKAL</sequence>
<dbReference type="Proteomes" id="UP000093737">
    <property type="component" value="Unassembled WGS sequence"/>
</dbReference>
<dbReference type="RefSeq" id="WP_056571360.1">
    <property type="nucleotide sequence ID" value="NZ_CP033334.1"/>
</dbReference>
<dbReference type="EMBL" id="LYTK01000010">
    <property type="protein sequence ID" value="OBQ66870.1"/>
    <property type="molecule type" value="Genomic_DNA"/>
</dbReference>
<dbReference type="Pfam" id="PF10137">
    <property type="entry name" value="CAP12-PCTIR_TIR"/>
    <property type="match status" value="1"/>
</dbReference>